<keyword evidence="1" id="KW-0732">Signal</keyword>
<evidence type="ECO:0000256" key="1">
    <source>
        <dbReference type="SAM" id="SignalP"/>
    </source>
</evidence>
<evidence type="ECO:0000313" key="2">
    <source>
        <dbReference type="EMBL" id="ORY79469.1"/>
    </source>
</evidence>
<protein>
    <submittedName>
        <fullName evidence="2">Uncharacterized protein</fullName>
    </submittedName>
</protein>
<dbReference type="AlphaFoldDB" id="A0A1Y2F6J1"/>
<dbReference type="RefSeq" id="XP_040723840.1">
    <property type="nucleotide sequence ID" value="XM_040870631.1"/>
</dbReference>
<dbReference type="EMBL" id="MCFI01000015">
    <property type="protein sequence ID" value="ORY79469.1"/>
    <property type="molecule type" value="Genomic_DNA"/>
</dbReference>
<sequence>MLISTGQSWFIGYMSLQLLLLSFIAATSSSVKRLRDSIDDEFPPLQLLAPTCAAHAQWNVDRIHKDAEFRQRQLDQKLFEEWLNDERWKNEPLADCEAVCAERAADLVYSIAWSLADPCIHVMDTQDSASWDIFFRHPVEPREESDGSSHVCLCKIGMALQRVITRHPLQSDDASTSASTSSPSAPVFDNEYCELWKMPVRIIDSEKVLQRQAWYPKPSYVGDRTTHTLQDRGWQKSKSFNSRVKCNAKFQPFLAYRNGAIKPDGLLLPHSSNCTIKFHGGNGSQSNYAMLCCKGDHMALIIERINLLHSTNPRSDYFKHISNTYQDLCTQFGIPDSIANLIAEKTGSDILLGWQWSQMKFM</sequence>
<organism evidence="2 3">
    <name type="scientific">Protomyces lactucae-debilis</name>
    <dbReference type="NCBI Taxonomy" id="2754530"/>
    <lineage>
        <taxon>Eukaryota</taxon>
        <taxon>Fungi</taxon>
        <taxon>Dikarya</taxon>
        <taxon>Ascomycota</taxon>
        <taxon>Taphrinomycotina</taxon>
        <taxon>Taphrinomycetes</taxon>
        <taxon>Taphrinales</taxon>
        <taxon>Protomycetaceae</taxon>
        <taxon>Protomyces</taxon>
    </lineage>
</organism>
<reference evidence="2 3" key="1">
    <citation type="submission" date="2016-07" db="EMBL/GenBank/DDBJ databases">
        <title>Pervasive Adenine N6-methylation of Active Genes in Fungi.</title>
        <authorList>
            <consortium name="DOE Joint Genome Institute"/>
            <person name="Mondo S.J."/>
            <person name="Dannebaum R.O."/>
            <person name="Kuo R.C."/>
            <person name="Labutti K."/>
            <person name="Haridas S."/>
            <person name="Kuo A."/>
            <person name="Salamov A."/>
            <person name="Ahrendt S.R."/>
            <person name="Lipzen A."/>
            <person name="Sullivan W."/>
            <person name="Andreopoulos W.B."/>
            <person name="Clum A."/>
            <person name="Lindquist E."/>
            <person name="Daum C."/>
            <person name="Ramamoorthy G.K."/>
            <person name="Gryganskyi A."/>
            <person name="Culley D."/>
            <person name="Magnuson J.K."/>
            <person name="James T.Y."/>
            <person name="O'Malley M.A."/>
            <person name="Stajich J.E."/>
            <person name="Spatafora J.W."/>
            <person name="Visel A."/>
            <person name="Grigoriev I.V."/>
        </authorList>
    </citation>
    <scope>NUCLEOTIDE SEQUENCE [LARGE SCALE GENOMIC DNA]</scope>
    <source>
        <strain evidence="2 3">12-1054</strain>
    </source>
</reference>
<feature type="signal peptide" evidence="1">
    <location>
        <begin position="1"/>
        <end position="30"/>
    </location>
</feature>
<dbReference type="Proteomes" id="UP000193685">
    <property type="component" value="Unassembled WGS sequence"/>
</dbReference>
<name>A0A1Y2F6J1_PROLT</name>
<feature type="chain" id="PRO_5013028242" evidence="1">
    <location>
        <begin position="31"/>
        <end position="362"/>
    </location>
</feature>
<accession>A0A1Y2F6J1</accession>
<dbReference type="GeneID" id="63787230"/>
<gene>
    <name evidence="2" type="ORF">BCR37DRAFT_388484</name>
</gene>
<comment type="caution">
    <text evidence="2">The sequence shown here is derived from an EMBL/GenBank/DDBJ whole genome shotgun (WGS) entry which is preliminary data.</text>
</comment>
<keyword evidence="3" id="KW-1185">Reference proteome</keyword>
<proteinExistence type="predicted"/>
<evidence type="ECO:0000313" key="3">
    <source>
        <dbReference type="Proteomes" id="UP000193685"/>
    </source>
</evidence>